<dbReference type="InterPro" id="IPR000515">
    <property type="entry name" value="MetI-like"/>
</dbReference>
<dbReference type="EMBL" id="VNHS01000017">
    <property type="protein sequence ID" value="TYP68979.1"/>
    <property type="molecule type" value="Genomic_DNA"/>
</dbReference>
<feature type="domain" description="ABC transmembrane type-1" evidence="7">
    <location>
        <begin position="95"/>
        <end position="312"/>
    </location>
</feature>
<keyword evidence="2 6" id="KW-0813">Transport</keyword>
<dbReference type="GO" id="GO:0005886">
    <property type="term" value="C:plasma membrane"/>
    <property type="evidence" value="ECO:0007669"/>
    <property type="project" value="UniProtKB-SubCell"/>
</dbReference>
<reference evidence="8 9" key="1">
    <citation type="submission" date="2019-07" db="EMBL/GenBank/DDBJ databases">
        <title>Genomic Encyclopedia of Type Strains, Phase III (KMG-III): the genomes of soil and plant-associated and newly described type strains.</title>
        <authorList>
            <person name="Whitman W."/>
        </authorList>
    </citation>
    <scope>NUCLEOTIDE SEQUENCE [LARGE SCALE GENOMIC DNA]</scope>
    <source>
        <strain evidence="8 9">BL24</strain>
    </source>
</reference>
<dbReference type="PANTHER" id="PTHR43496">
    <property type="entry name" value="PROTEIN LPLB"/>
    <property type="match status" value="1"/>
</dbReference>
<dbReference type="PANTHER" id="PTHR43496:SF1">
    <property type="entry name" value="POLYGALACTURONAN_RHAMNOGALACTURONAN TRANSPORT SYSTEM PERMEASE PROTEIN YTEP"/>
    <property type="match status" value="1"/>
</dbReference>
<comment type="similarity">
    <text evidence="6">Belongs to the binding-protein-dependent transport system permease family.</text>
</comment>
<dbReference type="Proteomes" id="UP000323257">
    <property type="component" value="Unassembled WGS sequence"/>
</dbReference>
<dbReference type="SUPFAM" id="SSF161098">
    <property type="entry name" value="MetI-like"/>
    <property type="match status" value="1"/>
</dbReference>
<dbReference type="Pfam" id="PF00528">
    <property type="entry name" value="BPD_transp_1"/>
    <property type="match status" value="1"/>
</dbReference>
<protein>
    <submittedName>
        <fullName evidence="8">Putative aldouronate transport system permease protein</fullName>
    </submittedName>
</protein>
<evidence type="ECO:0000256" key="5">
    <source>
        <dbReference type="ARBA" id="ARBA00023136"/>
    </source>
</evidence>
<dbReference type="Gene3D" id="1.10.3720.10">
    <property type="entry name" value="MetI-like"/>
    <property type="match status" value="1"/>
</dbReference>
<feature type="transmembrane region" description="Helical" evidence="6">
    <location>
        <begin position="29"/>
        <end position="52"/>
    </location>
</feature>
<gene>
    <name evidence="8" type="ORF">BCM02_11797</name>
</gene>
<evidence type="ECO:0000256" key="3">
    <source>
        <dbReference type="ARBA" id="ARBA00022692"/>
    </source>
</evidence>
<dbReference type="PROSITE" id="PS50928">
    <property type="entry name" value="ABC_TM1"/>
    <property type="match status" value="1"/>
</dbReference>
<sequence>MEAVTQQKPKERGRRETSRFWRIFLQQKYLYMMSIPFVIWVFIFSYLPLWGWTMAFQKYRPMPNKSFWERIVDQKWVGFDQFARLFADDQFYLVLRNTLAMSFMGLIAGFTIPIIFAILLNEVRLMAFKRFAQTISYLPHFVSWVVVAGIVTKMLSADHGAVNDFLMWIGIIDQPIQFMAKGSYFWSIVTAADVWKETGWNTIIYLAAIAGISGELYEAARVDGASRLRQIWHITIPGIRSTIIILLIMSIGHLVSIGFEKQMLLSNNLVTDYSQVLDLYALQYGLQMSNFSFGTAINMFNSVVSIILLFTANGIFKRITKESIM</sequence>
<keyword evidence="5 6" id="KW-0472">Membrane</keyword>
<evidence type="ECO:0000259" key="7">
    <source>
        <dbReference type="PROSITE" id="PS50928"/>
    </source>
</evidence>
<evidence type="ECO:0000256" key="2">
    <source>
        <dbReference type="ARBA" id="ARBA00022448"/>
    </source>
</evidence>
<comment type="subcellular location">
    <subcellularLocation>
        <location evidence="6">Cell membrane</location>
        <topology evidence="6">Multi-pass membrane protein</topology>
    </subcellularLocation>
    <subcellularLocation>
        <location evidence="1">Membrane</location>
        <topology evidence="1">Multi-pass membrane protein</topology>
    </subcellularLocation>
</comment>
<evidence type="ECO:0000256" key="1">
    <source>
        <dbReference type="ARBA" id="ARBA00004141"/>
    </source>
</evidence>
<evidence type="ECO:0000256" key="4">
    <source>
        <dbReference type="ARBA" id="ARBA00022989"/>
    </source>
</evidence>
<keyword evidence="4 6" id="KW-1133">Transmembrane helix</keyword>
<keyword evidence="3 6" id="KW-0812">Transmembrane</keyword>
<comment type="caution">
    <text evidence="8">The sequence shown here is derived from an EMBL/GenBank/DDBJ whole genome shotgun (WGS) entry which is preliminary data.</text>
</comment>
<name>A0A5S5BPB8_9BACL</name>
<dbReference type="GO" id="GO:0055085">
    <property type="term" value="P:transmembrane transport"/>
    <property type="evidence" value="ECO:0007669"/>
    <property type="project" value="InterPro"/>
</dbReference>
<feature type="transmembrane region" description="Helical" evidence="6">
    <location>
        <begin position="99"/>
        <end position="120"/>
    </location>
</feature>
<keyword evidence="9" id="KW-1185">Reference proteome</keyword>
<dbReference type="AlphaFoldDB" id="A0A5S5BPB8"/>
<organism evidence="8 9">
    <name type="scientific">Paenibacillus methanolicus</name>
    <dbReference type="NCBI Taxonomy" id="582686"/>
    <lineage>
        <taxon>Bacteria</taxon>
        <taxon>Bacillati</taxon>
        <taxon>Bacillota</taxon>
        <taxon>Bacilli</taxon>
        <taxon>Bacillales</taxon>
        <taxon>Paenibacillaceae</taxon>
        <taxon>Paenibacillus</taxon>
    </lineage>
</organism>
<feature type="transmembrane region" description="Helical" evidence="6">
    <location>
        <begin position="296"/>
        <end position="316"/>
    </location>
</feature>
<accession>A0A5S5BPB8</accession>
<evidence type="ECO:0000256" key="6">
    <source>
        <dbReference type="RuleBase" id="RU363032"/>
    </source>
</evidence>
<dbReference type="CDD" id="cd06261">
    <property type="entry name" value="TM_PBP2"/>
    <property type="match status" value="1"/>
</dbReference>
<feature type="transmembrane region" description="Helical" evidence="6">
    <location>
        <begin position="241"/>
        <end position="259"/>
    </location>
</feature>
<evidence type="ECO:0000313" key="8">
    <source>
        <dbReference type="EMBL" id="TYP68979.1"/>
    </source>
</evidence>
<dbReference type="InterPro" id="IPR035906">
    <property type="entry name" value="MetI-like_sf"/>
</dbReference>
<evidence type="ECO:0000313" key="9">
    <source>
        <dbReference type="Proteomes" id="UP000323257"/>
    </source>
</evidence>
<proteinExistence type="inferred from homology"/>
<dbReference type="RefSeq" id="WP_148933303.1">
    <property type="nucleotide sequence ID" value="NZ_VNHS01000017.1"/>
</dbReference>
<dbReference type="OrthoDB" id="9785836at2"/>